<dbReference type="PANTHER" id="PTHR33452:SF1">
    <property type="entry name" value="INNER MEMBRANE PROTEIN YPHA-RELATED"/>
    <property type="match status" value="1"/>
</dbReference>
<dbReference type="Pfam" id="PF07681">
    <property type="entry name" value="DoxX"/>
    <property type="match status" value="1"/>
</dbReference>
<feature type="region of interest" description="Disordered" evidence="7">
    <location>
        <begin position="159"/>
        <end position="181"/>
    </location>
</feature>
<keyword evidence="10" id="KW-1185">Reference proteome</keyword>
<evidence type="ECO:0000313" key="9">
    <source>
        <dbReference type="EMBL" id="AFZ49306.1"/>
    </source>
</evidence>
<dbReference type="KEGG" id="dsl:Dacsa_0522"/>
<evidence type="ECO:0000256" key="6">
    <source>
        <dbReference type="ARBA" id="ARBA00023136"/>
    </source>
</evidence>
<feature type="compositionally biased region" description="Polar residues" evidence="7">
    <location>
        <begin position="159"/>
        <end position="172"/>
    </location>
</feature>
<feature type="transmembrane region" description="Helical" evidence="8">
    <location>
        <begin position="21"/>
        <end position="40"/>
    </location>
</feature>
<dbReference type="RefSeq" id="WP_015228319.1">
    <property type="nucleotide sequence ID" value="NC_019780.1"/>
</dbReference>
<dbReference type="GO" id="GO:0005886">
    <property type="term" value="C:plasma membrane"/>
    <property type="evidence" value="ECO:0007669"/>
    <property type="project" value="UniProtKB-SubCell"/>
</dbReference>
<evidence type="ECO:0000256" key="8">
    <source>
        <dbReference type="SAM" id="Phobius"/>
    </source>
</evidence>
<evidence type="ECO:0000256" key="3">
    <source>
        <dbReference type="ARBA" id="ARBA00022475"/>
    </source>
</evidence>
<sequence>MLQKTLDLSTKVFRSNFSANYWSQSAWTILRVVVGVMMIHNGLDKLSDIESFATAYVEVIGLPFPIFFSYVAAYTELIGAPLVALGFLTRPAALGLVGTMAVAMYHHILVAGFSIPYLELSAIYASCFLFFLVNGGGLFSVDTFISSWLSSQTFSEEQQPETIRQDAQQATVKNEEKVASK</sequence>
<feature type="transmembrane region" description="Helical" evidence="8">
    <location>
        <begin position="92"/>
        <end position="115"/>
    </location>
</feature>
<feature type="transmembrane region" description="Helical" evidence="8">
    <location>
        <begin position="121"/>
        <end position="141"/>
    </location>
</feature>
<comment type="similarity">
    <text evidence="2">Belongs to the DoxX family.</text>
</comment>
<dbReference type="InterPro" id="IPR032808">
    <property type="entry name" value="DoxX"/>
</dbReference>
<name>K9YQV3_DACS8</name>
<proteinExistence type="inferred from homology"/>
<dbReference type="Proteomes" id="UP000010482">
    <property type="component" value="Chromosome"/>
</dbReference>
<evidence type="ECO:0000256" key="4">
    <source>
        <dbReference type="ARBA" id="ARBA00022692"/>
    </source>
</evidence>
<accession>K9YQV3</accession>
<evidence type="ECO:0000256" key="7">
    <source>
        <dbReference type="SAM" id="MobiDB-lite"/>
    </source>
</evidence>
<dbReference type="eggNOG" id="COG2259">
    <property type="taxonomic scope" value="Bacteria"/>
</dbReference>
<dbReference type="STRING" id="13035.Dacsa_0522"/>
<keyword evidence="3" id="KW-1003">Cell membrane</keyword>
<dbReference type="AlphaFoldDB" id="K9YQV3"/>
<dbReference type="InterPro" id="IPR051907">
    <property type="entry name" value="DoxX-like_oxidoreductase"/>
</dbReference>
<organism evidence="9 10">
    <name type="scientific">Dactylococcopsis salina (strain PCC 8305)</name>
    <name type="common">Myxobactron salinum</name>
    <dbReference type="NCBI Taxonomy" id="13035"/>
    <lineage>
        <taxon>Bacteria</taxon>
        <taxon>Bacillati</taxon>
        <taxon>Cyanobacteriota</taxon>
        <taxon>Cyanophyceae</taxon>
        <taxon>Nodosilineales</taxon>
        <taxon>Cymatolegaceae</taxon>
        <taxon>Dactylococcopsis</taxon>
    </lineage>
</organism>
<evidence type="ECO:0000256" key="1">
    <source>
        <dbReference type="ARBA" id="ARBA00004651"/>
    </source>
</evidence>
<dbReference type="EMBL" id="CP003944">
    <property type="protein sequence ID" value="AFZ49306.1"/>
    <property type="molecule type" value="Genomic_DNA"/>
</dbReference>
<dbReference type="OrthoDB" id="539287at2"/>
<reference evidence="9" key="1">
    <citation type="submission" date="2012-04" db="EMBL/GenBank/DDBJ databases">
        <title>Finished genome of Dactylococcopsis salina PCC 8305.</title>
        <authorList>
            <consortium name="US DOE Joint Genome Institute"/>
            <person name="Gugger M."/>
            <person name="Coursin T."/>
            <person name="Rippka R."/>
            <person name="Tandeau De Marsac N."/>
            <person name="Huntemann M."/>
            <person name="Wei C.-L."/>
            <person name="Han J."/>
            <person name="Detter J.C."/>
            <person name="Han C."/>
            <person name="Tapia R."/>
            <person name="Daligault H."/>
            <person name="Chen A."/>
            <person name="Krypides N."/>
            <person name="Mavromatis K."/>
            <person name="Markowitz V."/>
            <person name="Szeto E."/>
            <person name="Ivanova N."/>
            <person name="Ovchinnikova G."/>
            <person name="Pagani I."/>
            <person name="Pati A."/>
            <person name="Goodwin L."/>
            <person name="Peters L."/>
            <person name="Pitluck S."/>
            <person name="Woyke T."/>
            <person name="Kerfeld C."/>
        </authorList>
    </citation>
    <scope>NUCLEOTIDE SEQUENCE [LARGE SCALE GENOMIC DNA]</scope>
    <source>
        <strain evidence="9">PCC 8305</strain>
    </source>
</reference>
<keyword evidence="4 8" id="KW-0812">Transmembrane</keyword>
<evidence type="ECO:0000256" key="2">
    <source>
        <dbReference type="ARBA" id="ARBA00006679"/>
    </source>
</evidence>
<keyword evidence="5 8" id="KW-1133">Transmembrane helix</keyword>
<gene>
    <name evidence="9" type="ORF">Dacsa_0522</name>
</gene>
<protein>
    <submittedName>
        <fullName evidence="9">Membrane protein</fullName>
    </submittedName>
</protein>
<comment type="subcellular location">
    <subcellularLocation>
        <location evidence="1">Cell membrane</location>
        <topology evidence="1">Multi-pass membrane protein</topology>
    </subcellularLocation>
</comment>
<keyword evidence="6 8" id="KW-0472">Membrane</keyword>
<evidence type="ECO:0000256" key="5">
    <source>
        <dbReference type="ARBA" id="ARBA00022989"/>
    </source>
</evidence>
<evidence type="ECO:0000313" key="10">
    <source>
        <dbReference type="Proteomes" id="UP000010482"/>
    </source>
</evidence>
<dbReference type="PANTHER" id="PTHR33452">
    <property type="entry name" value="OXIDOREDUCTASE CATD-RELATED"/>
    <property type="match status" value="1"/>
</dbReference>
<dbReference type="PATRIC" id="fig|13035.3.peg.594"/>
<dbReference type="HOGENOM" id="CLU_058421_6_1_3"/>
<feature type="transmembrane region" description="Helical" evidence="8">
    <location>
        <begin position="60"/>
        <end position="85"/>
    </location>
</feature>